<dbReference type="Proteomes" id="UP000295192">
    <property type="component" value="Unassembled WGS sequence"/>
</dbReference>
<protein>
    <submittedName>
        <fullName evidence="1">Uncharacterized protein</fullName>
    </submittedName>
</protein>
<keyword evidence="2" id="KW-1185">Reference proteome</keyword>
<evidence type="ECO:0000313" key="2">
    <source>
        <dbReference type="Proteomes" id="UP000295192"/>
    </source>
</evidence>
<name>A0A484AYV7_DRONA</name>
<evidence type="ECO:0000313" key="1">
    <source>
        <dbReference type="EMBL" id="TDG41040.1"/>
    </source>
</evidence>
<proteinExistence type="predicted"/>
<accession>A0A484AYV7</accession>
<dbReference type="EMBL" id="LSRL02000429">
    <property type="protein sequence ID" value="TDG41040.1"/>
    <property type="molecule type" value="Genomic_DNA"/>
</dbReference>
<sequence>MAKAATPEARGNRIELCPCPVACVLSAFICQINSQKAPFHSYTHTHASGRIVPLSFLCNCCLPSGQKTPPGL</sequence>
<dbReference type="AlphaFoldDB" id="A0A484AYV7"/>
<comment type="caution">
    <text evidence="1">The sequence shown here is derived from an EMBL/GenBank/DDBJ whole genome shotgun (WGS) entry which is preliminary data.</text>
</comment>
<organism evidence="1 2">
    <name type="scientific">Drosophila navojoa</name>
    <name type="common">Fruit fly</name>
    <dbReference type="NCBI Taxonomy" id="7232"/>
    <lineage>
        <taxon>Eukaryota</taxon>
        <taxon>Metazoa</taxon>
        <taxon>Ecdysozoa</taxon>
        <taxon>Arthropoda</taxon>
        <taxon>Hexapoda</taxon>
        <taxon>Insecta</taxon>
        <taxon>Pterygota</taxon>
        <taxon>Neoptera</taxon>
        <taxon>Endopterygota</taxon>
        <taxon>Diptera</taxon>
        <taxon>Brachycera</taxon>
        <taxon>Muscomorpha</taxon>
        <taxon>Ephydroidea</taxon>
        <taxon>Drosophilidae</taxon>
        <taxon>Drosophila</taxon>
    </lineage>
</organism>
<gene>
    <name evidence="1" type="ORF">AWZ03_012540</name>
</gene>
<reference evidence="1 2" key="1">
    <citation type="journal article" date="2019" name="J. Hered.">
        <title>An Improved Genome Assembly for Drosophila navojoa, the Basal Species in the mojavensis Cluster.</title>
        <authorList>
            <person name="Vanderlinde T."/>
            <person name="Dupim E.G."/>
            <person name="Nazario-Yepiz N.O."/>
            <person name="Carvalho A.B."/>
        </authorList>
    </citation>
    <scope>NUCLEOTIDE SEQUENCE [LARGE SCALE GENOMIC DNA]</scope>
    <source>
        <strain evidence="1">Navoj_Jal97</strain>
        <tissue evidence="1">Whole organism</tissue>
    </source>
</reference>